<dbReference type="InterPro" id="IPR028098">
    <property type="entry name" value="Glyco_trans_4-like_N"/>
</dbReference>
<dbReference type="CDD" id="cd03809">
    <property type="entry name" value="GT4_MtfB-like"/>
    <property type="match status" value="1"/>
</dbReference>
<keyword evidence="1" id="KW-0808">Transferase</keyword>
<dbReference type="Proteomes" id="UP000623107">
    <property type="component" value="Unassembled WGS sequence"/>
</dbReference>
<evidence type="ECO:0000256" key="1">
    <source>
        <dbReference type="ARBA" id="ARBA00022679"/>
    </source>
</evidence>
<keyword evidence="5" id="KW-1185">Reference proteome</keyword>
<comment type="caution">
    <text evidence="4">The sequence shown here is derived from an EMBL/GenBank/DDBJ whole genome shotgun (WGS) entry which is preliminary data.</text>
</comment>
<evidence type="ECO:0000259" key="3">
    <source>
        <dbReference type="Pfam" id="PF13439"/>
    </source>
</evidence>
<reference evidence="4" key="1">
    <citation type="submission" date="2020-04" db="EMBL/GenBank/DDBJ databases">
        <authorList>
            <person name="Sombolestani A."/>
        </authorList>
    </citation>
    <scope>NUCLEOTIDE SEQUENCE</scope>
    <source>
        <strain evidence="4">LMG 31484</strain>
    </source>
</reference>
<evidence type="ECO:0000313" key="5">
    <source>
        <dbReference type="Proteomes" id="UP000623107"/>
    </source>
</evidence>
<organism evidence="4 5">
    <name type="scientific">Gluconobacter vitians</name>
    <dbReference type="NCBI Taxonomy" id="2728102"/>
    <lineage>
        <taxon>Bacteria</taxon>
        <taxon>Pseudomonadati</taxon>
        <taxon>Pseudomonadota</taxon>
        <taxon>Alphaproteobacteria</taxon>
        <taxon>Acetobacterales</taxon>
        <taxon>Acetobacteraceae</taxon>
        <taxon>Gluconobacter</taxon>
    </lineage>
</organism>
<sequence>MQITLDARNTGRAMGTGVTTYTRTLAEALEEQKDVSVGWLHETSGPNAVDSKYPHSFSARGLRFARALSSRKRKAITGTGHETGNLFSRDLFRIGHVHFNIFGKLLAIEPEQKPAVMHWTCPLPLYMPGCPNIVTIHDLIPILHPEFCQTDPTRTQRLLEKVTEQADLIVTISETVKKEIMAHFSLPAERICAIHQATNIRSELSRLPSAGRVPCSEGSFIHIGTIERRKNIGRLIRAHSLSRSQRTLVLIGPQGFGAQEELAALSDHLHPERVMLLHWIDRADLIAAIQSARAVVFPSLAEGFGLPIVEAMALGVPVLTSQGSTTEEIAGGAACLVDPHDVGSITEGLIRLDRDENLCRSFVELGNERVKHFNPHDYGIRFKALYRDLVASKQSSSRHNPAV</sequence>
<accession>A0ABR9Y9E5</accession>
<feature type="domain" description="Glycosyltransferase subfamily 4-like N-terminal" evidence="3">
    <location>
        <begin position="17"/>
        <end position="197"/>
    </location>
</feature>
<dbReference type="Gene3D" id="3.40.50.2000">
    <property type="entry name" value="Glycogen Phosphorylase B"/>
    <property type="match status" value="2"/>
</dbReference>
<dbReference type="InterPro" id="IPR001296">
    <property type="entry name" value="Glyco_trans_1"/>
</dbReference>
<dbReference type="EMBL" id="JABCQG010000038">
    <property type="protein sequence ID" value="MBF0860380.1"/>
    <property type="molecule type" value="Genomic_DNA"/>
</dbReference>
<dbReference type="PANTHER" id="PTHR46401:SF2">
    <property type="entry name" value="GLYCOSYLTRANSFERASE WBBK-RELATED"/>
    <property type="match status" value="1"/>
</dbReference>
<dbReference type="Pfam" id="PF13439">
    <property type="entry name" value="Glyco_transf_4"/>
    <property type="match status" value="1"/>
</dbReference>
<gene>
    <name evidence="4" type="ORF">HKD24_14435</name>
</gene>
<dbReference type="PANTHER" id="PTHR46401">
    <property type="entry name" value="GLYCOSYLTRANSFERASE WBBK-RELATED"/>
    <property type="match status" value="1"/>
</dbReference>
<evidence type="ECO:0000313" key="4">
    <source>
        <dbReference type="EMBL" id="MBF0860380.1"/>
    </source>
</evidence>
<dbReference type="RefSeq" id="WP_194260877.1">
    <property type="nucleotide sequence ID" value="NZ_JABCQG010000038.1"/>
</dbReference>
<dbReference type="Pfam" id="PF00534">
    <property type="entry name" value="Glycos_transf_1"/>
    <property type="match status" value="1"/>
</dbReference>
<feature type="domain" description="Glycosyl transferase family 1" evidence="2">
    <location>
        <begin position="220"/>
        <end position="366"/>
    </location>
</feature>
<protein>
    <submittedName>
        <fullName evidence="4">Glycosyltransferase family 4 protein</fullName>
    </submittedName>
</protein>
<proteinExistence type="predicted"/>
<name>A0ABR9Y9E5_9PROT</name>
<dbReference type="SUPFAM" id="SSF53756">
    <property type="entry name" value="UDP-Glycosyltransferase/glycogen phosphorylase"/>
    <property type="match status" value="1"/>
</dbReference>
<evidence type="ECO:0000259" key="2">
    <source>
        <dbReference type="Pfam" id="PF00534"/>
    </source>
</evidence>
<reference evidence="4" key="2">
    <citation type="submission" date="2020-11" db="EMBL/GenBank/DDBJ databases">
        <title>Description of novel Gluconobacter species.</title>
        <authorList>
            <person name="Cleenwerck I."/>
            <person name="Cnockaert M."/>
            <person name="Borremans W."/>
            <person name="Wieme A.D."/>
            <person name="De Vuyst L."/>
            <person name="Vandamme P."/>
        </authorList>
    </citation>
    <scope>NUCLEOTIDE SEQUENCE</scope>
    <source>
        <strain evidence="4">LMG 31484</strain>
    </source>
</reference>